<sequence>MSTSGTRRKASDYHERYTTKGIRLSRAVHDERHHTITRGTRRKASCCHDQ</sequence>
<accession>A0A9D4JN75</accession>
<dbReference type="Proteomes" id="UP000828390">
    <property type="component" value="Unassembled WGS sequence"/>
</dbReference>
<keyword evidence="2" id="KW-1185">Reference proteome</keyword>
<reference evidence="1" key="2">
    <citation type="submission" date="2020-11" db="EMBL/GenBank/DDBJ databases">
        <authorList>
            <person name="McCartney M.A."/>
            <person name="Auch B."/>
            <person name="Kono T."/>
            <person name="Mallez S."/>
            <person name="Becker A."/>
            <person name="Gohl D.M."/>
            <person name="Silverstein K.A.T."/>
            <person name="Koren S."/>
            <person name="Bechman K.B."/>
            <person name="Herman A."/>
            <person name="Abrahante J.E."/>
            <person name="Garbe J."/>
        </authorList>
    </citation>
    <scope>NUCLEOTIDE SEQUENCE</scope>
    <source>
        <strain evidence="1">Duluth1</strain>
        <tissue evidence="1">Whole animal</tissue>
    </source>
</reference>
<reference evidence="1" key="1">
    <citation type="journal article" date="2019" name="bioRxiv">
        <title>The Genome of the Zebra Mussel, Dreissena polymorpha: A Resource for Invasive Species Research.</title>
        <authorList>
            <person name="McCartney M.A."/>
            <person name="Auch B."/>
            <person name="Kono T."/>
            <person name="Mallez S."/>
            <person name="Zhang Y."/>
            <person name="Obille A."/>
            <person name="Becker A."/>
            <person name="Abrahante J.E."/>
            <person name="Garbe J."/>
            <person name="Badalamenti J.P."/>
            <person name="Herman A."/>
            <person name="Mangelson H."/>
            <person name="Liachko I."/>
            <person name="Sullivan S."/>
            <person name="Sone E.D."/>
            <person name="Koren S."/>
            <person name="Silverstein K.A.T."/>
            <person name="Beckman K.B."/>
            <person name="Gohl D.M."/>
        </authorList>
    </citation>
    <scope>NUCLEOTIDE SEQUENCE</scope>
    <source>
        <strain evidence="1">Duluth1</strain>
        <tissue evidence="1">Whole animal</tissue>
    </source>
</reference>
<dbReference type="EMBL" id="JAIWYP010000005">
    <property type="protein sequence ID" value="KAH3816589.1"/>
    <property type="molecule type" value="Genomic_DNA"/>
</dbReference>
<protein>
    <submittedName>
        <fullName evidence="1">Uncharacterized protein</fullName>
    </submittedName>
</protein>
<evidence type="ECO:0000313" key="1">
    <source>
        <dbReference type="EMBL" id="KAH3816589.1"/>
    </source>
</evidence>
<dbReference type="AlphaFoldDB" id="A0A9D4JN75"/>
<name>A0A9D4JN75_DREPO</name>
<gene>
    <name evidence="1" type="ORF">DPMN_118107</name>
</gene>
<evidence type="ECO:0000313" key="2">
    <source>
        <dbReference type="Proteomes" id="UP000828390"/>
    </source>
</evidence>
<proteinExistence type="predicted"/>
<organism evidence="1 2">
    <name type="scientific">Dreissena polymorpha</name>
    <name type="common">Zebra mussel</name>
    <name type="synonym">Mytilus polymorpha</name>
    <dbReference type="NCBI Taxonomy" id="45954"/>
    <lineage>
        <taxon>Eukaryota</taxon>
        <taxon>Metazoa</taxon>
        <taxon>Spiralia</taxon>
        <taxon>Lophotrochozoa</taxon>
        <taxon>Mollusca</taxon>
        <taxon>Bivalvia</taxon>
        <taxon>Autobranchia</taxon>
        <taxon>Heteroconchia</taxon>
        <taxon>Euheterodonta</taxon>
        <taxon>Imparidentia</taxon>
        <taxon>Neoheterodontei</taxon>
        <taxon>Myida</taxon>
        <taxon>Dreissenoidea</taxon>
        <taxon>Dreissenidae</taxon>
        <taxon>Dreissena</taxon>
    </lineage>
</organism>
<comment type="caution">
    <text evidence="1">The sequence shown here is derived from an EMBL/GenBank/DDBJ whole genome shotgun (WGS) entry which is preliminary data.</text>
</comment>